<dbReference type="Pfam" id="PF01683">
    <property type="entry name" value="EB"/>
    <property type="match status" value="6"/>
</dbReference>
<feature type="domain" description="EB" evidence="2">
    <location>
        <begin position="964"/>
        <end position="1005"/>
    </location>
</feature>
<organism evidence="3 4">
    <name type="scientific">Pristionchus pacificus</name>
    <name type="common">Parasitic nematode worm</name>
    <dbReference type="NCBI Taxonomy" id="54126"/>
    <lineage>
        <taxon>Eukaryota</taxon>
        <taxon>Metazoa</taxon>
        <taxon>Ecdysozoa</taxon>
        <taxon>Nematoda</taxon>
        <taxon>Chromadorea</taxon>
        <taxon>Rhabditida</taxon>
        <taxon>Rhabditina</taxon>
        <taxon>Diplogasteromorpha</taxon>
        <taxon>Diplogasteroidea</taxon>
        <taxon>Neodiplogasteridae</taxon>
        <taxon>Pristionchus</taxon>
    </lineage>
</organism>
<protein>
    <recommendedName>
        <fullName evidence="2">EB domain-containing protein</fullName>
    </recommendedName>
</protein>
<dbReference type="Gene3D" id="3.60.10.10">
    <property type="entry name" value="Endonuclease/exonuclease/phosphatase"/>
    <property type="match status" value="1"/>
</dbReference>
<sequence length="1108" mass="120190">MLILIVSSILVSSVLSTEQEQRLQQQFVSCHQLGQIQVNGQCLSLAAPGTPCTKKGRGANLQVQYFDLITTFTWDNYHCRILDNVSTNRLASTNVALALRPMRIEIFNLFNNNYCIVPSTTCGRTQTMVNGQCVTYSTVGNQCAGDGQCVAGAYLLWPECLWQVCRCVPLKGLAVVPVFETSKAGPSRECDIAPGWKDEMISDWQRRKSRTNGEKKDGMQMKRERRDGYGMTRRPIDESREGRNKMDRNDCLRVGSLNVGSLNGRSYEVVDMMKRRRIDVLCVQETNWVGQESRRIDGYQIVYVGLNNLRNGVAIFIAPKYTGIIVEVIRPEVSQQCQGGGECSNSNFSDKRCSGSPNCPPGQMIVNGQCMAITQPGSFCQTSQQCANNGQCINGVCQVGNNGSNGQCKAYQVSVSGQCLDTVSIGQQCTVQQQCINNANCVSNRCQCNAGLTFNGQACLSAGIFPTCSGLTVSSNGQCLQLVSMRQSCSATTQCMGFSVCLSSVCACPYAYTEISGVCRKSSSLNNNCPSGQVMSPNGGCLNMVGFGGSCQISQQCPSGATCSQGICTTGSSPGWLKCNDPNKEVVMENGQPMRCQSHPGQCAGNSQCDYSSDNYVCCRPRSSTEPTSGICPYGQSAEVLSDGNIKNCLQQSCSSGRTCQYSPVINGYAFLSAENEQRPQRQVATCQLGQIIIEVHVNGHCLPLAAPGTPCTVINNYCIVPSTSCSRTQIRVVNGRPESVKVCKCPSNLYQMNGYCIPNPNPEPQCYFSQVSVNGKCYPLVQPGNPCEKSVNDAWILYSREAPVKLLNNVPITSNVSTESVRMEIVQTKDSASRIKCTVSKTQCAVKQQCIDNANCVSNRCQCNAGLTFNGQACLSSGIFPMCSGLTVWSNGQCLQLVPIRQFCITTAQCMGFSVCLSSVCACPYAYTEVNGVCRKSVSDTIASSDYYQVKINFGESSLNNKCPPGQEEFYGGCVLTKLELGGPCQYKDQCRPHAASCTQGICTRVSSEGITCYDPNEEVVMGYDGQPKRCFSYPLECPLNSHCVTYQDKYVCCRQRSSSRDWTDSCAPGHSAEVLPDGNLKNCPQQSCSVGRSCVHSPIVNALVCC</sequence>
<accession>A0A8R1YG37</accession>
<dbReference type="AlphaFoldDB" id="A0A8R1YG37"/>
<dbReference type="InterPro" id="IPR036691">
    <property type="entry name" value="Endo/exonu/phosph_ase_sf"/>
</dbReference>
<dbReference type="Proteomes" id="UP000005239">
    <property type="component" value="Unassembled WGS sequence"/>
</dbReference>
<reference evidence="3" key="2">
    <citation type="submission" date="2022-06" db="UniProtKB">
        <authorList>
            <consortium name="EnsemblMetazoa"/>
        </authorList>
    </citation>
    <scope>IDENTIFICATION</scope>
    <source>
        <strain evidence="3">PS312</strain>
    </source>
</reference>
<name>A0A8R1YG37_PRIPA</name>
<dbReference type="InterPro" id="IPR006149">
    <property type="entry name" value="EB_dom"/>
</dbReference>
<feature type="domain" description="EB" evidence="2">
    <location>
        <begin position="359"/>
        <end position="398"/>
    </location>
</feature>
<reference evidence="4" key="1">
    <citation type="journal article" date="2008" name="Nat. Genet.">
        <title>The Pristionchus pacificus genome provides a unique perspective on nematode lifestyle and parasitism.</title>
        <authorList>
            <person name="Dieterich C."/>
            <person name="Clifton S.W."/>
            <person name="Schuster L.N."/>
            <person name="Chinwalla A."/>
            <person name="Delehaunty K."/>
            <person name="Dinkelacker I."/>
            <person name="Fulton L."/>
            <person name="Fulton R."/>
            <person name="Godfrey J."/>
            <person name="Minx P."/>
            <person name="Mitreva M."/>
            <person name="Roeseler W."/>
            <person name="Tian H."/>
            <person name="Witte H."/>
            <person name="Yang S.P."/>
            <person name="Wilson R.K."/>
            <person name="Sommer R.J."/>
        </authorList>
    </citation>
    <scope>NUCLEOTIDE SEQUENCE [LARGE SCALE GENOMIC DNA]</scope>
    <source>
        <strain evidence="4">PS312</strain>
    </source>
</reference>
<keyword evidence="4" id="KW-1185">Reference proteome</keyword>
<dbReference type="PANTHER" id="PTHR37157:SF2">
    <property type="entry name" value="EB DOMAIN-CONTAINING PROTEIN-RELATED"/>
    <property type="match status" value="1"/>
</dbReference>
<keyword evidence="1" id="KW-0732">Signal</keyword>
<feature type="signal peptide" evidence="1">
    <location>
        <begin position="1"/>
        <end position="16"/>
    </location>
</feature>
<evidence type="ECO:0000256" key="1">
    <source>
        <dbReference type="SAM" id="SignalP"/>
    </source>
</evidence>
<dbReference type="SUPFAM" id="SSF56219">
    <property type="entry name" value="DNase I-like"/>
    <property type="match status" value="1"/>
</dbReference>
<feature type="domain" description="EB" evidence="2">
    <location>
        <begin position="529"/>
        <end position="569"/>
    </location>
</feature>
<dbReference type="EnsemblMetazoa" id="PPA16552.1">
    <property type="protein sequence ID" value="PPA16552.1"/>
    <property type="gene ID" value="WBGene00106106"/>
</dbReference>
<evidence type="ECO:0000259" key="2">
    <source>
        <dbReference type="Pfam" id="PF01683"/>
    </source>
</evidence>
<feature type="domain" description="EB" evidence="2">
    <location>
        <begin position="884"/>
        <end position="935"/>
    </location>
</feature>
<evidence type="ECO:0000313" key="4">
    <source>
        <dbReference type="Proteomes" id="UP000005239"/>
    </source>
</evidence>
<feature type="domain" description="EB" evidence="2">
    <location>
        <begin position="408"/>
        <end position="459"/>
    </location>
</feature>
<dbReference type="PANTHER" id="PTHR37157">
    <property type="entry name" value="PRION-LIKE-(Q/N-RICH) DOMAIN-BEARING PROTEIN 25"/>
    <property type="match status" value="1"/>
</dbReference>
<gene>
    <name evidence="3" type="primary">WBGene00106106</name>
</gene>
<evidence type="ECO:0000313" key="3">
    <source>
        <dbReference type="EnsemblMetazoa" id="PPA16552.1"/>
    </source>
</evidence>
<feature type="chain" id="PRO_5035847821" description="EB domain-containing protein" evidence="1">
    <location>
        <begin position="17"/>
        <end position="1108"/>
    </location>
</feature>
<dbReference type="SMART" id="SM00289">
    <property type="entry name" value="WR1"/>
    <property type="match status" value="8"/>
</dbReference>
<proteinExistence type="predicted"/>
<dbReference type="InterPro" id="IPR006150">
    <property type="entry name" value="Cys_repeat_1"/>
</dbReference>
<feature type="domain" description="EB" evidence="2">
    <location>
        <begin position="468"/>
        <end position="519"/>
    </location>
</feature>